<feature type="chain" id="PRO_5024353302" evidence="1">
    <location>
        <begin position="23"/>
        <end position="117"/>
    </location>
</feature>
<name>A0A5N5SZZ7_9CRUS</name>
<keyword evidence="3" id="KW-1185">Reference proteome</keyword>
<evidence type="ECO:0000313" key="2">
    <source>
        <dbReference type="EMBL" id="KAB7499517.1"/>
    </source>
</evidence>
<dbReference type="Proteomes" id="UP000326759">
    <property type="component" value="Unassembled WGS sequence"/>
</dbReference>
<reference evidence="2 3" key="1">
    <citation type="journal article" date="2019" name="PLoS Biol.">
        <title>Sex chromosomes control vertical transmission of feminizing Wolbachia symbionts in an isopod.</title>
        <authorList>
            <person name="Becking T."/>
            <person name="Chebbi M.A."/>
            <person name="Giraud I."/>
            <person name="Moumen B."/>
            <person name="Laverre T."/>
            <person name="Caubet Y."/>
            <person name="Peccoud J."/>
            <person name="Gilbert C."/>
            <person name="Cordaux R."/>
        </authorList>
    </citation>
    <scope>NUCLEOTIDE SEQUENCE [LARGE SCALE GENOMIC DNA]</scope>
    <source>
        <strain evidence="2">ANa2</strain>
        <tissue evidence="2">Whole body excluding digestive tract and cuticle</tissue>
    </source>
</reference>
<gene>
    <name evidence="2" type="ORF">Anas_03893</name>
</gene>
<protein>
    <submittedName>
        <fullName evidence="2">Uncharacterized protein</fullName>
    </submittedName>
</protein>
<accession>A0A5N5SZZ7</accession>
<dbReference type="AlphaFoldDB" id="A0A5N5SZZ7"/>
<sequence length="117" mass="13716">MIFQYSLAFLVFLVFTVDQTLTKTSADISFPLCEEVDELLCGYTDGYWDDCFIDYDYPGGYIYPPAFNCPVCCLTKCKNEIVCYQPLYYCNCEFYCTYYDYYDGIVSSRSRVERGKK</sequence>
<feature type="signal peptide" evidence="1">
    <location>
        <begin position="1"/>
        <end position="22"/>
    </location>
</feature>
<evidence type="ECO:0000313" key="3">
    <source>
        <dbReference type="Proteomes" id="UP000326759"/>
    </source>
</evidence>
<proteinExistence type="predicted"/>
<keyword evidence="1" id="KW-0732">Signal</keyword>
<organism evidence="2 3">
    <name type="scientific">Armadillidium nasatum</name>
    <dbReference type="NCBI Taxonomy" id="96803"/>
    <lineage>
        <taxon>Eukaryota</taxon>
        <taxon>Metazoa</taxon>
        <taxon>Ecdysozoa</taxon>
        <taxon>Arthropoda</taxon>
        <taxon>Crustacea</taxon>
        <taxon>Multicrustacea</taxon>
        <taxon>Malacostraca</taxon>
        <taxon>Eumalacostraca</taxon>
        <taxon>Peracarida</taxon>
        <taxon>Isopoda</taxon>
        <taxon>Oniscidea</taxon>
        <taxon>Crinocheta</taxon>
        <taxon>Armadillidiidae</taxon>
        <taxon>Armadillidium</taxon>
    </lineage>
</organism>
<dbReference type="EMBL" id="SEYY01017991">
    <property type="protein sequence ID" value="KAB7499517.1"/>
    <property type="molecule type" value="Genomic_DNA"/>
</dbReference>
<comment type="caution">
    <text evidence="2">The sequence shown here is derived from an EMBL/GenBank/DDBJ whole genome shotgun (WGS) entry which is preliminary data.</text>
</comment>
<evidence type="ECO:0000256" key="1">
    <source>
        <dbReference type="SAM" id="SignalP"/>
    </source>
</evidence>